<reference evidence="3 4" key="1">
    <citation type="submission" date="2024-05" db="EMBL/GenBank/DDBJ databases">
        <title>A draft genome resource for the thread blight pathogen Marasmius tenuissimus strain MS-2.</title>
        <authorList>
            <person name="Yulfo-Soto G.E."/>
            <person name="Baruah I.K."/>
            <person name="Amoako-Attah I."/>
            <person name="Bukari Y."/>
            <person name="Meinhardt L.W."/>
            <person name="Bailey B.A."/>
            <person name="Cohen S.P."/>
        </authorList>
    </citation>
    <scope>NUCLEOTIDE SEQUENCE [LARGE SCALE GENOMIC DNA]</scope>
    <source>
        <strain evidence="3 4">MS-2</strain>
    </source>
</reference>
<dbReference type="Proteomes" id="UP001437256">
    <property type="component" value="Unassembled WGS sequence"/>
</dbReference>
<dbReference type="EMBL" id="JBBXMP010000017">
    <property type="protein sequence ID" value="KAL0068545.1"/>
    <property type="molecule type" value="Genomic_DNA"/>
</dbReference>
<evidence type="ECO:0000313" key="4">
    <source>
        <dbReference type="Proteomes" id="UP001437256"/>
    </source>
</evidence>
<organism evidence="3 4">
    <name type="scientific">Marasmius tenuissimus</name>
    <dbReference type="NCBI Taxonomy" id="585030"/>
    <lineage>
        <taxon>Eukaryota</taxon>
        <taxon>Fungi</taxon>
        <taxon>Dikarya</taxon>
        <taxon>Basidiomycota</taxon>
        <taxon>Agaricomycotina</taxon>
        <taxon>Agaricomycetes</taxon>
        <taxon>Agaricomycetidae</taxon>
        <taxon>Agaricales</taxon>
        <taxon>Marasmiineae</taxon>
        <taxon>Marasmiaceae</taxon>
        <taxon>Marasmius</taxon>
    </lineage>
</organism>
<dbReference type="Pfam" id="PF09429">
    <property type="entry name" value="Wbp11"/>
    <property type="match status" value="1"/>
</dbReference>
<evidence type="ECO:0000256" key="1">
    <source>
        <dbReference type="SAM" id="MobiDB-lite"/>
    </source>
</evidence>
<feature type="compositionally biased region" description="Acidic residues" evidence="1">
    <location>
        <begin position="161"/>
        <end position="176"/>
    </location>
</feature>
<feature type="compositionally biased region" description="Low complexity" evidence="1">
    <location>
        <begin position="369"/>
        <end position="382"/>
    </location>
</feature>
<sequence>MAKGKSVNPADAYRKAQRKKEIKKNKAERSKARDFALVKKDTSDLQNEIEKLEGLEKPTADEANRLKSLKSELENINNKKEEYVKEHPEQRRMVFKGRRDKNDGEKTQEEVVIPKKRNLFKKNGLPRHPERSIYYDPVMNPYGVAPPGMPYMERPLLPGEVDSEAEESEGDDDDIPMPEGPPPGMPESEELVNDDDDIPMPEGLPPGEEAVQDDEDIPLPPDDGRQSFPALPPVPPTTGPGLVPGILMPPPGFPAGIPPPPSGFPNTGMPPPPLGFPMGVPPPPPGAPSGFPPFPPPLPSGFNHPVPPPGFQPQAPPGFYPRQMSGSAIQDPLSSVPHQTYQARRASKLSPHPSLPARPNTDAGGSAHTQSITSSSATVSAAPELRDFKKEATAFVPTALKRKRAAGTSRVNAAPGVEAADGDSTEMPAEGPVRPDLLSTIQNQFGKPAENPGKKMKVDEAKPRKKDDYDKFMEEIGDILRPS</sequence>
<feature type="region of interest" description="Disordered" evidence="1">
    <location>
        <begin position="146"/>
        <end position="383"/>
    </location>
</feature>
<feature type="compositionally biased region" description="Polar residues" evidence="1">
    <location>
        <begin position="324"/>
        <end position="342"/>
    </location>
</feature>
<comment type="caution">
    <text evidence="3">The sequence shown here is derived from an EMBL/GenBank/DDBJ whole genome shotgun (WGS) entry which is preliminary data.</text>
</comment>
<feature type="compositionally biased region" description="Basic and acidic residues" evidence="1">
    <location>
        <begin position="79"/>
        <end position="92"/>
    </location>
</feature>
<dbReference type="Pfam" id="PF12622">
    <property type="entry name" value="NpwBP"/>
    <property type="match status" value="1"/>
</dbReference>
<proteinExistence type="predicted"/>
<evidence type="ECO:0000259" key="2">
    <source>
        <dbReference type="Pfam" id="PF09429"/>
    </source>
</evidence>
<feature type="domain" description="Wbp11/ELF5/Saf1 N-terminal" evidence="2">
    <location>
        <begin position="4"/>
        <end position="77"/>
    </location>
</feature>
<feature type="region of interest" description="Disordered" evidence="1">
    <location>
        <begin position="79"/>
        <end position="110"/>
    </location>
</feature>
<name>A0ABR3A4R9_9AGAR</name>
<feature type="compositionally biased region" description="Pro residues" evidence="1">
    <location>
        <begin position="247"/>
        <end position="319"/>
    </location>
</feature>
<feature type="compositionally biased region" description="Basic and acidic residues" evidence="1">
    <location>
        <begin position="24"/>
        <end position="43"/>
    </location>
</feature>
<gene>
    <name evidence="3" type="ORF">AAF712_004260</name>
</gene>
<evidence type="ECO:0000313" key="3">
    <source>
        <dbReference type="EMBL" id="KAL0068545.1"/>
    </source>
</evidence>
<feature type="compositionally biased region" description="Acidic residues" evidence="1">
    <location>
        <begin position="187"/>
        <end position="199"/>
    </location>
</feature>
<feature type="compositionally biased region" description="Basic and acidic residues" evidence="1">
    <location>
        <begin position="452"/>
        <end position="469"/>
    </location>
</feature>
<keyword evidence="4" id="KW-1185">Reference proteome</keyword>
<feature type="region of interest" description="Disordered" evidence="1">
    <location>
        <begin position="1"/>
        <end position="43"/>
    </location>
</feature>
<feature type="compositionally biased region" description="Basic and acidic residues" evidence="1">
    <location>
        <begin position="100"/>
        <end position="110"/>
    </location>
</feature>
<accession>A0ABR3A4R9</accession>
<feature type="region of interest" description="Disordered" evidence="1">
    <location>
        <begin position="402"/>
        <end position="469"/>
    </location>
</feature>
<dbReference type="InterPro" id="IPR019007">
    <property type="entry name" value="Wbp11/ELF5/Saf1_N"/>
</dbReference>
<protein>
    <recommendedName>
        <fullName evidence="2">Wbp11/ELF5/Saf1 N-terminal domain-containing protein</fullName>
    </recommendedName>
</protein>